<evidence type="ECO:0000259" key="3">
    <source>
        <dbReference type="PROSITE" id="PS50060"/>
    </source>
</evidence>
<dbReference type="InterPro" id="IPR000998">
    <property type="entry name" value="MAM_dom"/>
</dbReference>
<dbReference type="Proteomes" id="UP001159427">
    <property type="component" value="Unassembled WGS sequence"/>
</dbReference>
<feature type="domain" description="Peptidase S1" evidence="4">
    <location>
        <begin position="197"/>
        <end position="452"/>
    </location>
</feature>
<evidence type="ECO:0000259" key="4">
    <source>
        <dbReference type="PROSITE" id="PS50240"/>
    </source>
</evidence>
<dbReference type="InterPro" id="IPR013320">
    <property type="entry name" value="ConA-like_dom_sf"/>
</dbReference>
<dbReference type="PROSITE" id="PS00135">
    <property type="entry name" value="TRYPSIN_SER"/>
    <property type="match status" value="1"/>
</dbReference>
<dbReference type="PROSITE" id="PS50060">
    <property type="entry name" value="MAM_2"/>
    <property type="match status" value="1"/>
</dbReference>
<dbReference type="SMART" id="SM00137">
    <property type="entry name" value="MAM"/>
    <property type="match status" value="1"/>
</dbReference>
<dbReference type="PROSITE" id="PS00740">
    <property type="entry name" value="MAM_1"/>
    <property type="match status" value="1"/>
</dbReference>
<accession>A0ABN8M0M0</accession>
<organism evidence="5 6">
    <name type="scientific">Porites evermanni</name>
    <dbReference type="NCBI Taxonomy" id="104178"/>
    <lineage>
        <taxon>Eukaryota</taxon>
        <taxon>Metazoa</taxon>
        <taxon>Cnidaria</taxon>
        <taxon>Anthozoa</taxon>
        <taxon>Hexacorallia</taxon>
        <taxon>Scleractinia</taxon>
        <taxon>Fungiina</taxon>
        <taxon>Poritidae</taxon>
        <taxon>Porites</taxon>
    </lineage>
</organism>
<keyword evidence="2" id="KW-0645">Protease</keyword>
<dbReference type="Gene3D" id="2.60.120.200">
    <property type="match status" value="1"/>
</dbReference>
<keyword evidence="2" id="KW-0378">Hydrolase</keyword>
<reference evidence="5 6" key="1">
    <citation type="submission" date="2022-05" db="EMBL/GenBank/DDBJ databases">
        <authorList>
            <consortium name="Genoscope - CEA"/>
            <person name="William W."/>
        </authorList>
    </citation>
    <scope>NUCLEOTIDE SEQUENCE [LARGE SCALE GENOMIC DNA]</scope>
</reference>
<dbReference type="SMART" id="SM00020">
    <property type="entry name" value="Tryp_SPc"/>
    <property type="match status" value="1"/>
</dbReference>
<dbReference type="InterPro" id="IPR043504">
    <property type="entry name" value="Peptidase_S1_PA_chymotrypsin"/>
</dbReference>
<dbReference type="Gene3D" id="2.40.10.10">
    <property type="entry name" value="Trypsin-like serine proteases"/>
    <property type="match status" value="1"/>
</dbReference>
<gene>
    <name evidence="5" type="ORF">PEVE_00012296</name>
</gene>
<feature type="non-terminal residue" evidence="5">
    <location>
        <position position="1"/>
    </location>
</feature>
<feature type="domain" description="MAM" evidence="3">
    <location>
        <begin position="4"/>
        <end position="165"/>
    </location>
</feature>
<keyword evidence="2" id="KW-0720">Serine protease</keyword>
<dbReference type="PROSITE" id="PS50240">
    <property type="entry name" value="TRYPSIN_DOM"/>
    <property type="match status" value="1"/>
</dbReference>
<protein>
    <submittedName>
        <fullName evidence="5">Uncharacterized protein</fullName>
    </submittedName>
</protein>
<dbReference type="InterPro" id="IPR033116">
    <property type="entry name" value="TRYPSIN_SER"/>
</dbReference>
<dbReference type="PANTHER" id="PTHR24252">
    <property type="entry name" value="ACROSIN-RELATED"/>
    <property type="match status" value="1"/>
</dbReference>
<dbReference type="Pfam" id="PF00089">
    <property type="entry name" value="Trypsin"/>
    <property type="match status" value="1"/>
</dbReference>
<dbReference type="InterPro" id="IPR001314">
    <property type="entry name" value="Peptidase_S1A"/>
</dbReference>
<dbReference type="Pfam" id="PF00629">
    <property type="entry name" value="MAM"/>
    <property type="match status" value="1"/>
</dbReference>
<dbReference type="CDD" id="cd06263">
    <property type="entry name" value="MAM"/>
    <property type="match status" value="1"/>
</dbReference>
<sequence length="459" mass="50421">AASGTCDFEGGLCGYEHDPNAEFQWSNNTGSTYSPFTGPSGDHSTGTGSYMYIETSYPRLNREAARLISPEISNADGNCLSFYFHMHGHNIRQLSVYSQTHSGSRTLLWRKQGRLGNDWHFGSVSLNIPKDSTIKVVFEGLAGTGYMGDIALDDVMVFKDSNCGLNPSSAQPSSPQPTPIPTPPTVHSCGFKPHTRIVGGTVAIPNSWPWQAMLMYQKSKGEWKQFCGGSLVTLEWVLTAAHCVVDIREEDYGTHMQMLIIGSISLFHRMGAHYKNTSLLIGSEQDFGIKKIYFHQEYNSLARYNFDIALIRLDRPAIIKDGVGLVCLPDDNISFPPGSECWITGWGTLKPGGPSPDELQQAKVPLVSNQNCTKNGSYAAHQITPEMLCAGFPEGGIDACQGDSGGPLVCEDNGKWYLVGDTSWGKSCAEPNYYGIYARVELLKDWVFHVMAHPDSYSQ</sequence>
<dbReference type="CDD" id="cd00190">
    <property type="entry name" value="Tryp_SPc"/>
    <property type="match status" value="1"/>
</dbReference>
<keyword evidence="1" id="KW-1015">Disulfide bond</keyword>
<dbReference type="PRINTS" id="PR00722">
    <property type="entry name" value="CHYMOTRYPSIN"/>
</dbReference>
<dbReference type="PANTHER" id="PTHR24252:SF7">
    <property type="entry name" value="HYALIN"/>
    <property type="match status" value="1"/>
</dbReference>
<evidence type="ECO:0000256" key="1">
    <source>
        <dbReference type="ARBA" id="ARBA00023157"/>
    </source>
</evidence>
<dbReference type="InterPro" id="IPR009003">
    <property type="entry name" value="Peptidase_S1_PA"/>
</dbReference>
<evidence type="ECO:0000313" key="6">
    <source>
        <dbReference type="Proteomes" id="UP001159427"/>
    </source>
</evidence>
<dbReference type="EMBL" id="CALNXI010000190">
    <property type="protein sequence ID" value="CAH3021649.1"/>
    <property type="molecule type" value="Genomic_DNA"/>
</dbReference>
<evidence type="ECO:0000256" key="2">
    <source>
        <dbReference type="RuleBase" id="RU363034"/>
    </source>
</evidence>
<dbReference type="SUPFAM" id="SSF49899">
    <property type="entry name" value="Concanavalin A-like lectins/glucanases"/>
    <property type="match status" value="1"/>
</dbReference>
<dbReference type="SUPFAM" id="SSF50494">
    <property type="entry name" value="Trypsin-like serine proteases"/>
    <property type="match status" value="1"/>
</dbReference>
<name>A0ABN8M0M0_9CNID</name>
<dbReference type="InterPro" id="IPR001254">
    <property type="entry name" value="Trypsin_dom"/>
</dbReference>
<keyword evidence="6" id="KW-1185">Reference proteome</keyword>
<comment type="caution">
    <text evidence="5">The sequence shown here is derived from an EMBL/GenBank/DDBJ whole genome shotgun (WGS) entry which is preliminary data.</text>
</comment>
<evidence type="ECO:0000313" key="5">
    <source>
        <dbReference type="EMBL" id="CAH3021649.1"/>
    </source>
</evidence>
<proteinExistence type="predicted"/>
<dbReference type="PROSITE" id="PS00134">
    <property type="entry name" value="TRYPSIN_HIS"/>
    <property type="match status" value="1"/>
</dbReference>
<dbReference type="InterPro" id="IPR018114">
    <property type="entry name" value="TRYPSIN_HIS"/>
</dbReference>